<dbReference type="PaxDb" id="44689-DDB0187928"/>
<name>Q54IZ6_DICDI</name>
<organism evidence="1 2">
    <name type="scientific">Dictyostelium discoideum</name>
    <name type="common">Social amoeba</name>
    <dbReference type="NCBI Taxonomy" id="44689"/>
    <lineage>
        <taxon>Eukaryota</taxon>
        <taxon>Amoebozoa</taxon>
        <taxon>Evosea</taxon>
        <taxon>Eumycetozoa</taxon>
        <taxon>Dictyostelia</taxon>
        <taxon>Dictyosteliales</taxon>
        <taxon>Dictyosteliaceae</taxon>
        <taxon>Dictyostelium</taxon>
    </lineage>
</organism>
<dbReference type="KEGG" id="ddi:DDB_G0288407"/>
<dbReference type="GeneID" id="8626611"/>
<dbReference type="HOGENOM" id="CLU_1216671_0_0_1"/>
<reference evidence="1 2" key="1">
    <citation type="journal article" date="2005" name="Nature">
        <title>The genome of the social amoeba Dictyostelium discoideum.</title>
        <authorList>
            <consortium name="The Dictyostelium discoideum Sequencing Consortium"/>
            <person name="Eichinger L."/>
            <person name="Pachebat J.A."/>
            <person name="Glockner G."/>
            <person name="Rajandream M.A."/>
            <person name="Sucgang R."/>
            <person name="Berriman M."/>
            <person name="Song J."/>
            <person name="Olsen R."/>
            <person name="Szafranski K."/>
            <person name="Xu Q."/>
            <person name="Tunggal B."/>
            <person name="Kummerfeld S."/>
            <person name="Madera M."/>
            <person name="Konfortov B.A."/>
            <person name="Rivero F."/>
            <person name="Bankier A.T."/>
            <person name="Lehmann R."/>
            <person name="Hamlin N."/>
            <person name="Davies R."/>
            <person name="Gaudet P."/>
            <person name="Fey P."/>
            <person name="Pilcher K."/>
            <person name="Chen G."/>
            <person name="Saunders D."/>
            <person name="Sodergren E."/>
            <person name="Davis P."/>
            <person name="Kerhornou A."/>
            <person name="Nie X."/>
            <person name="Hall N."/>
            <person name="Anjard C."/>
            <person name="Hemphill L."/>
            <person name="Bason N."/>
            <person name="Farbrother P."/>
            <person name="Desany B."/>
            <person name="Just E."/>
            <person name="Morio T."/>
            <person name="Rost R."/>
            <person name="Churcher C."/>
            <person name="Cooper J."/>
            <person name="Haydock S."/>
            <person name="van Driessche N."/>
            <person name="Cronin A."/>
            <person name="Goodhead I."/>
            <person name="Muzny D."/>
            <person name="Mourier T."/>
            <person name="Pain A."/>
            <person name="Lu M."/>
            <person name="Harper D."/>
            <person name="Lindsay R."/>
            <person name="Hauser H."/>
            <person name="James K."/>
            <person name="Quiles M."/>
            <person name="Madan Babu M."/>
            <person name="Saito T."/>
            <person name="Buchrieser C."/>
            <person name="Wardroper A."/>
            <person name="Felder M."/>
            <person name="Thangavelu M."/>
            <person name="Johnson D."/>
            <person name="Knights A."/>
            <person name="Loulseged H."/>
            <person name="Mungall K."/>
            <person name="Oliver K."/>
            <person name="Price C."/>
            <person name="Quail M.A."/>
            <person name="Urushihara H."/>
            <person name="Hernandez J."/>
            <person name="Rabbinowitsch E."/>
            <person name="Steffen D."/>
            <person name="Sanders M."/>
            <person name="Ma J."/>
            <person name="Kohara Y."/>
            <person name="Sharp S."/>
            <person name="Simmonds M."/>
            <person name="Spiegler S."/>
            <person name="Tivey A."/>
            <person name="Sugano S."/>
            <person name="White B."/>
            <person name="Walker D."/>
            <person name="Woodward J."/>
            <person name="Winckler T."/>
            <person name="Tanaka Y."/>
            <person name="Shaulsky G."/>
            <person name="Schleicher M."/>
            <person name="Weinstock G."/>
            <person name="Rosenthal A."/>
            <person name="Cox E.C."/>
            <person name="Chisholm R.L."/>
            <person name="Gibbs R."/>
            <person name="Loomis W.F."/>
            <person name="Platzer M."/>
            <person name="Kay R.R."/>
            <person name="Williams J."/>
            <person name="Dear P.H."/>
            <person name="Noegel A.A."/>
            <person name="Barrell B."/>
            <person name="Kuspa A."/>
        </authorList>
    </citation>
    <scope>NUCLEOTIDE SEQUENCE [LARGE SCALE GENOMIC DNA]</scope>
    <source>
        <strain evidence="1 2">AX4</strain>
    </source>
</reference>
<gene>
    <name evidence="1" type="ORF">DDB_G0288407</name>
</gene>
<evidence type="ECO:0000313" key="1">
    <source>
        <dbReference type="EMBL" id="EAL63229.1"/>
    </source>
</evidence>
<keyword evidence="2" id="KW-1185">Reference proteome</keyword>
<dbReference type="EMBL" id="AAFI02000111">
    <property type="protein sequence ID" value="EAL63229.1"/>
    <property type="molecule type" value="Genomic_DNA"/>
</dbReference>
<comment type="caution">
    <text evidence="1">The sequence shown here is derived from an EMBL/GenBank/DDBJ whole genome shotgun (WGS) entry which is preliminary data.</text>
</comment>
<dbReference type="InParanoid" id="Q54IZ6"/>
<accession>Q54IZ6</accession>
<proteinExistence type="predicted"/>
<protein>
    <submittedName>
        <fullName evidence="1">Uncharacterized protein</fullName>
    </submittedName>
</protein>
<dbReference type="RefSeq" id="XP_636734.1">
    <property type="nucleotide sequence ID" value="XM_631642.1"/>
</dbReference>
<sequence length="228" mass="25928">MYELNYSINTKIGDHGEAASNLNHSKALLIDANKKTVAYETDEGISTPNSIDHLYKGKSDNNYTHTDSIIQVEKLKHFTKKLSLEVYQNIIEKIGQEPEILLNGESRIKSVALYSGEKKLPFRMDINNQSGKISIDIQDNDKNHNSSNSSVISKVIIPPNITSVQENYQSNPIIFKNQSDLKSFRDLLPKSKLRHRGNLFDKEVEKDGKFEIDLGEFYGEIKKITLEK</sequence>
<dbReference type="AlphaFoldDB" id="Q54IZ6"/>
<evidence type="ECO:0000313" key="2">
    <source>
        <dbReference type="Proteomes" id="UP000002195"/>
    </source>
</evidence>
<dbReference type="Proteomes" id="UP000002195">
    <property type="component" value="Unassembled WGS sequence"/>
</dbReference>
<dbReference type="dictyBase" id="DDB_G0288407"/>
<dbReference type="VEuPathDB" id="AmoebaDB:DDB_G0288407"/>